<dbReference type="Proteomes" id="UP000594260">
    <property type="component" value="Unplaced"/>
</dbReference>
<feature type="region of interest" description="Disordered" evidence="4">
    <location>
        <begin position="457"/>
        <end position="477"/>
    </location>
</feature>
<feature type="region of interest" description="Disordered" evidence="4">
    <location>
        <begin position="1319"/>
        <end position="1365"/>
    </location>
</feature>
<accession>A0A7M7KZR0</accession>
<feature type="repeat" description="TPR" evidence="3">
    <location>
        <begin position="90"/>
        <end position="123"/>
    </location>
</feature>
<dbReference type="InParanoid" id="A0A7M7KZR0"/>
<evidence type="ECO:0000313" key="5">
    <source>
        <dbReference type="EnsemblMetazoa" id="XP_022668026"/>
    </source>
</evidence>
<feature type="compositionally biased region" description="Basic and acidic residues" evidence="4">
    <location>
        <begin position="1338"/>
        <end position="1350"/>
    </location>
</feature>
<dbReference type="SUPFAM" id="SSF48452">
    <property type="entry name" value="TPR-like"/>
    <property type="match status" value="2"/>
</dbReference>
<feature type="compositionally biased region" description="Low complexity" evidence="4">
    <location>
        <begin position="1920"/>
        <end position="1929"/>
    </location>
</feature>
<feature type="region of interest" description="Disordered" evidence="4">
    <location>
        <begin position="1858"/>
        <end position="1880"/>
    </location>
</feature>
<feature type="region of interest" description="Disordered" evidence="4">
    <location>
        <begin position="315"/>
        <end position="370"/>
    </location>
</feature>
<dbReference type="EnsemblMetazoa" id="XM_022812291">
    <property type="protein sequence ID" value="XP_022668026"/>
    <property type="gene ID" value="LOC111253202"/>
</dbReference>
<evidence type="ECO:0000256" key="1">
    <source>
        <dbReference type="ARBA" id="ARBA00004123"/>
    </source>
</evidence>
<protein>
    <recommendedName>
        <fullName evidence="7">Calcineurin-binding protein cabin-1</fullName>
    </recommendedName>
</protein>
<comment type="subcellular location">
    <subcellularLocation>
        <location evidence="1">Nucleus</location>
    </subcellularLocation>
</comment>
<feature type="compositionally biased region" description="Polar residues" evidence="4">
    <location>
        <begin position="462"/>
        <end position="477"/>
    </location>
</feature>
<feature type="compositionally biased region" description="Gly residues" evidence="4">
    <location>
        <begin position="2194"/>
        <end position="2205"/>
    </location>
</feature>
<feature type="compositionally biased region" description="Low complexity" evidence="4">
    <location>
        <begin position="1867"/>
        <end position="1878"/>
    </location>
</feature>
<evidence type="ECO:0000313" key="6">
    <source>
        <dbReference type="Proteomes" id="UP000594260"/>
    </source>
</evidence>
<dbReference type="SMART" id="SM00028">
    <property type="entry name" value="TPR"/>
    <property type="match status" value="5"/>
</dbReference>
<keyword evidence="6" id="KW-1185">Reference proteome</keyword>
<feature type="region of interest" description="Disordered" evidence="4">
    <location>
        <begin position="1830"/>
        <end position="1849"/>
    </location>
</feature>
<proteinExistence type="predicted"/>
<dbReference type="InterPro" id="IPR033053">
    <property type="entry name" value="Hir3/CABIN1"/>
</dbReference>
<feature type="region of interest" description="Disordered" evidence="4">
    <location>
        <begin position="1720"/>
        <end position="1816"/>
    </location>
</feature>
<name>A0A7M7KZR0_VARDE</name>
<feature type="compositionally biased region" description="Acidic residues" evidence="4">
    <location>
        <begin position="339"/>
        <end position="351"/>
    </location>
</feature>
<dbReference type="GO" id="GO:0005634">
    <property type="term" value="C:nucleus"/>
    <property type="evidence" value="ECO:0007669"/>
    <property type="project" value="UniProtKB-SubCell"/>
</dbReference>
<feature type="compositionally biased region" description="Basic and acidic residues" evidence="4">
    <location>
        <begin position="315"/>
        <end position="324"/>
    </location>
</feature>
<dbReference type="EnsemblMetazoa" id="XM_022812292">
    <property type="protein sequence ID" value="XP_022668027"/>
    <property type="gene ID" value="LOC111253202"/>
</dbReference>
<evidence type="ECO:0008006" key="7">
    <source>
        <dbReference type="Google" id="ProtNLM"/>
    </source>
</evidence>
<dbReference type="OrthoDB" id="6376137at2759"/>
<feature type="compositionally biased region" description="Polar residues" evidence="4">
    <location>
        <begin position="1767"/>
        <end position="1786"/>
    </location>
</feature>
<dbReference type="Gene3D" id="1.25.40.10">
    <property type="entry name" value="Tetratricopeptide repeat domain"/>
    <property type="match status" value="2"/>
</dbReference>
<organism evidence="5 6">
    <name type="scientific">Varroa destructor</name>
    <name type="common">Honeybee mite</name>
    <dbReference type="NCBI Taxonomy" id="109461"/>
    <lineage>
        <taxon>Eukaryota</taxon>
        <taxon>Metazoa</taxon>
        <taxon>Ecdysozoa</taxon>
        <taxon>Arthropoda</taxon>
        <taxon>Chelicerata</taxon>
        <taxon>Arachnida</taxon>
        <taxon>Acari</taxon>
        <taxon>Parasitiformes</taxon>
        <taxon>Mesostigmata</taxon>
        <taxon>Gamasina</taxon>
        <taxon>Dermanyssoidea</taxon>
        <taxon>Varroidae</taxon>
        <taxon>Varroa</taxon>
    </lineage>
</organism>
<dbReference type="InterPro" id="IPR019734">
    <property type="entry name" value="TPR_rpt"/>
</dbReference>
<feature type="region of interest" description="Disordered" evidence="4">
    <location>
        <begin position="2185"/>
        <end position="2214"/>
    </location>
</feature>
<feature type="region of interest" description="Disordered" evidence="4">
    <location>
        <begin position="1899"/>
        <end position="1966"/>
    </location>
</feature>
<reference evidence="5" key="1">
    <citation type="submission" date="2021-01" db="UniProtKB">
        <authorList>
            <consortium name="EnsemblMetazoa"/>
        </authorList>
    </citation>
    <scope>IDENTIFICATION</scope>
</reference>
<dbReference type="KEGG" id="vde:111253202"/>
<dbReference type="InterPro" id="IPR011990">
    <property type="entry name" value="TPR-like_helical_dom_sf"/>
</dbReference>
<dbReference type="PROSITE" id="PS50005">
    <property type="entry name" value="TPR"/>
    <property type="match status" value="1"/>
</dbReference>
<dbReference type="OMA" id="FEPNESA"/>
<evidence type="ECO:0000256" key="2">
    <source>
        <dbReference type="ARBA" id="ARBA00023242"/>
    </source>
</evidence>
<dbReference type="GO" id="GO:0031491">
    <property type="term" value="F:nucleosome binding"/>
    <property type="evidence" value="ECO:0007669"/>
    <property type="project" value="TreeGrafter"/>
</dbReference>
<feature type="region of interest" description="Disordered" evidence="4">
    <location>
        <begin position="1"/>
        <end position="33"/>
    </location>
</feature>
<evidence type="ECO:0000256" key="3">
    <source>
        <dbReference type="PROSITE-ProRule" id="PRU00339"/>
    </source>
</evidence>
<evidence type="ECO:0000256" key="4">
    <source>
        <dbReference type="SAM" id="MobiDB-lite"/>
    </source>
</evidence>
<dbReference type="PANTHER" id="PTHR15502">
    <property type="entry name" value="CALCINEURIN-BINDING PROTEIN CABIN 1-RELATED"/>
    <property type="match status" value="1"/>
</dbReference>
<feature type="region of interest" description="Disordered" evidence="4">
    <location>
        <begin position="2128"/>
        <end position="2149"/>
    </location>
</feature>
<feature type="compositionally biased region" description="Polar residues" evidence="4">
    <location>
        <begin position="1948"/>
        <end position="1966"/>
    </location>
</feature>
<keyword evidence="3" id="KW-0802">TPR repeat</keyword>
<dbReference type="RefSeq" id="XP_022668027.1">
    <property type="nucleotide sequence ID" value="XM_022812292.1"/>
</dbReference>
<dbReference type="GeneID" id="111253202"/>
<sequence length="2214" mass="248995">MLRFAALNSDASTDSDAEEGGGQQQVQTREAQEGQAAALYRDALSELAAERTADGVAKLRQLLRLDYVNEEDPEEYQGIGPMPTSLHLKYLALKNAGEAYLKLSKLRKAAKFFVKAMLIDGRDIPTWLKVGDIGLQMLNLQLARNAYEMAVQLKENHWQAVDRLISVTYIIGDYSHCLEWCRRAIAGGSRSARPIVLADRIFEEIPFIIEMYPAAYRIWEDVLQTCNISPEESEEILEECESIRAERQDFQNWLDEQDRSSPPLKLRKVICEPTWAQLGEVLQTHYDNIAKSENPCHMVERIDFGQVDASRSLVEKKRYRRDSSSSEEGDNDGDTRENDDPEENNQDDEDGAPQSSGFDYKPIDPEENSDSQINDLSVLIGDNTPTDSLLDDLGISVEDSRSQRRKRVFQDFISSNKRRSARNRQGGKKTVDLNVNYRDLLIPFLPTSIFAECPVIEGESDGGTSEENGQSSSSKLTLRTHPEKIMDLRENETNDVKAFIARHKDSPAIEVMLDYLKVLAQKDEFRWPSELKGIFMALYERLRHNYQRPDDNDTSRTEEVLSWAWVELNVCELFLERYVQDNLRTEQVALDDRFPITEFMQAISFVCKQTHRRVALSDRWQVFTVRAFHVEACFLLHYGEISMARHRLEQVCVVMEQAKLFEISNDKQRETQPIHCVRVVNLKQNNLISAKEAAQLLDGIDRLHLLADLENLYASQHYERVVELITESLKGNRRAVHAKTSVLPRYRQLLLLNSALKQLQNDKDHIYWVESCIHECLNQYVRAQSQSMKTAWSETTVQLIDDIYEVVEKSPNVLEGLSVEKMSRFAHTLIKIISLQMDLRESVETMAIPTVLSWNLLYRIVKHEEDKVVMEKSADSAMPSSLLMMFTAHEYLGKRNWCMRNDGAFVFLCVRVMTEEMVNFRETLGCHPFEEDLTAGLEQCFHCLFVPDKDKTKKKGQVQDHNVKPLKLTWEHAKYVFTFYKPTRLPEFDSYAQSISAEAESLFRRIASLIPAESNPAACADRMAIHIESSSAGPMPYMGNDCPDKELISELYYLLGDFYFKNRDFVKASRHYMLDSCINPHRIDSWAGMALSRSAQIEQRLNSCELKGEGPQLLKRTDGAVFCFQKALELAPANASLWIECGSCAYWVVSFLCRQMKLRKALELSSETVAEYKRKKVEYLNMAKKCYTEAICCENEGNGNDELWLCHYMLSKITHKMGEPLEVYLEHISRAAQNLYEMKARYPKKVIYQTPAHLSIEALEMHYKVHAFAAKFLIKNQHRQISPAELQILESHLREASEGHFARHRERLKEASVALVLDGDESDAGSRTPKRGVGRPPKNRDQSKEKKAEDTAIPQAVRRSSRKRLASQEEITTVLNTLKGKPSRSNFQEESEVDAVSAVMEELLTAVEASIEKERRYQDMSEYDSLLEQLFNYCLDAFRECIFRFSAHFKSVYHMANLYFRYKRHRDPALALDFLVAKQSRPPKLCTQGLFAERRASCLFQGVWHIPADEIDRPGSFATHLYRAARLTQIIAASQQDHEVLIQVALMLAKTPDMERKYIRDFDRSLVSRTAFKEGVRIVQRRFSSLMNEEPPPPEKTLVTGLVDIYRVWQQCSKSGSYLKEIEAVFKESYTLFKLGELDKTPSVVEQAASFCSKYLLREARKEKLAQQEAQRLAKLAKEMAVKAAQEAAKQAQVAAHEAQMQAMREQFEQQQALIEEMEKAAVGPSTTVPRSPVRISARVGPSHPESPSPPPEGRKPESPCGPPPHSSDSSPTKQSPPKTGLQTMSGHPIGSVFEGRSALSPPRPPSSTDVFPPMSPTVASSIGVMAMLKEYSKEKSPPKNPSRVETDKFGQTEKAAEAMKVVESSPNVPVPTANTTTKLPTIPHLLEGLAADIHKKLIESSQRRSRNESIPPLQKRSNSRAGGSSGSSPENEPNIKRKRDPSETIVVLSSDSSSEIPSNHLSTSVQTIPEAQAELSLNRPSTKQTKWYPTTAAIISTTTPTPNGISALRKAEIHARDSKEVLTYRAVDPEVKRVMQAATEKTVPGGAVVARTGLAGPEAALTKTIAAAAFASARATTLTSMETARSRLLTSTPVAETAQAVPLISTPVPTGDKSSFFQTSNRANFAGRDRIGGRTAPVTDDESNSGSDCVVIEPSPLPPLAQQLQNILPKGVTLTRCAVSTSNANEDFANSSGGSGGGGGGGSSNGKKDRNSR</sequence>
<dbReference type="PANTHER" id="PTHR15502:SF7">
    <property type="entry name" value="CALCINEURIN-BINDING PROTEIN CABIN-1"/>
    <property type="match status" value="1"/>
</dbReference>
<keyword evidence="2" id="KW-0539">Nucleus</keyword>
<dbReference type="RefSeq" id="XP_022668026.1">
    <property type="nucleotide sequence ID" value="XM_022812291.1"/>
</dbReference>
<feature type="compositionally biased region" description="Basic and acidic residues" evidence="4">
    <location>
        <begin position="1899"/>
        <end position="1908"/>
    </location>
</feature>
<feature type="compositionally biased region" description="Basic and acidic residues" evidence="4">
    <location>
        <begin position="1831"/>
        <end position="1849"/>
    </location>
</feature>
<dbReference type="GO" id="GO:0006325">
    <property type="term" value="P:chromatin organization"/>
    <property type="evidence" value="ECO:0007669"/>
    <property type="project" value="InterPro"/>
</dbReference>